<accession>A0A2A6LMC4</accession>
<comment type="caution">
    <text evidence="2">The sequence shown here is derived from an EMBL/GenBank/DDBJ whole genome shotgun (WGS) entry which is preliminary data.</text>
</comment>
<evidence type="ECO:0000313" key="2">
    <source>
        <dbReference type="EMBL" id="PDT43823.1"/>
    </source>
</evidence>
<organism evidence="2 3">
    <name type="scientific">Rhizobium fredii</name>
    <name type="common">Sinorhizobium fredii</name>
    <dbReference type="NCBI Taxonomy" id="380"/>
    <lineage>
        <taxon>Bacteria</taxon>
        <taxon>Pseudomonadati</taxon>
        <taxon>Pseudomonadota</taxon>
        <taxon>Alphaproteobacteria</taxon>
        <taxon>Hyphomicrobiales</taxon>
        <taxon>Rhizobiaceae</taxon>
        <taxon>Sinorhizobium/Ensifer group</taxon>
        <taxon>Sinorhizobium</taxon>
    </lineage>
</organism>
<name>A0A2A6LMC4_RHIFR</name>
<reference evidence="2 3" key="1">
    <citation type="submission" date="2017-09" db="EMBL/GenBank/DDBJ databases">
        <title>Comparative genomics of rhizobia isolated from Phaseolus vulgaris in China.</title>
        <authorList>
            <person name="Tong W."/>
        </authorList>
    </citation>
    <scope>NUCLEOTIDE SEQUENCE [LARGE SCALE GENOMIC DNA]</scope>
    <source>
        <strain evidence="2 3">PCH1</strain>
    </source>
</reference>
<dbReference type="RefSeq" id="WP_143565780.1">
    <property type="nucleotide sequence ID" value="NZ_NWTC01000059.1"/>
</dbReference>
<feature type="domain" description="Mu DNA binding I gamma subdomain" evidence="1">
    <location>
        <begin position="62"/>
        <end position="131"/>
    </location>
</feature>
<dbReference type="Gene3D" id="1.10.10.60">
    <property type="entry name" value="Homeodomain-like"/>
    <property type="match status" value="1"/>
</dbReference>
<evidence type="ECO:0000259" key="1">
    <source>
        <dbReference type="Pfam" id="PF09039"/>
    </source>
</evidence>
<gene>
    <name evidence="2" type="ORF">CO661_32940</name>
</gene>
<dbReference type="AlphaFoldDB" id="A0A2A6LMC4"/>
<sequence>MPARAISNEQWSTARRMARELDRILDDSGPKQAAITRAAAELRLTPRQIYNLVARYRTERTVTALLPRTAVARRKRLSARIEDIISTTLREQWLTLEAPPLAPVVAEIRARCEEAGLALPSYVTVARRIPALFSPEEIAKKRSA</sequence>
<proteinExistence type="predicted"/>
<dbReference type="Pfam" id="PF09039">
    <property type="entry name" value="HTH_Tnp_Mu_2"/>
    <property type="match status" value="1"/>
</dbReference>
<feature type="non-terminal residue" evidence="2">
    <location>
        <position position="144"/>
    </location>
</feature>
<dbReference type="SUPFAM" id="SSF46689">
    <property type="entry name" value="Homeodomain-like"/>
    <property type="match status" value="1"/>
</dbReference>
<protein>
    <submittedName>
        <fullName evidence="2">Transposase</fullName>
    </submittedName>
</protein>
<dbReference type="InterPro" id="IPR009057">
    <property type="entry name" value="Homeodomain-like_sf"/>
</dbReference>
<dbReference type="InterPro" id="IPR015126">
    <property type="entry name" value="Mu_I-gamma"/>
</dbReference>
<dbReference type="Proteomes" id="UP000220353">
    <property type="component" value="Unassembled WGS sequence"/>
</dbReference>
<dbReference type="EMBL" id="NWTC01000059">
    <property type="protein sequence ID" value="PDT43823.1"/>
    <property type="molecule type" value="Genomic_DNA"/>
</dbReference>
<evidence type="ECO:0000313" key="3">
    <source>
        <dbReference type="Proteomes" id="UP000220353"/>
    </source>
</evidence>